<evidence type="ECO:0000256" key="1">
    <source>
        <dbReference type="SAM" id="SignalP"/>
    </source>
</evidence>
<feature type="chain" id="PRO_5010360556" description="Gliding motility-associated protein GldM" evidence="1">
    <location>
        <begin position="21"/>
        <end position="425"/>
    </location>
</feature>
<dbReference type="Proteomes" id="UP000183200">
    <property type="component" value="Unassembled WGS sequence"/>
</dbReference>
<evidence type="ECO:0008006" key="4">
    <source>
        <dbReference type="Google" id="ProtNLM"/>
    </source>
</evidence>
<protein>
    <recommendedName>
        <fullName evidence="4">Gliding motility-associated protein GldM</fullName>
    </recommendedName>
</protein>
<dbReference type="EMBL" id="FNGY01000004">
    <property type="protein sequence ID" value="SDM65144.1"/>
    <property type="molecule type" value="Genomic_DNA"/>
</dbReference>
<feature type="signal peptide" evidence="1">
    <location>
        <begin position="1"/>
        <end position="20"/>
    </location>
</feature>
<reference evidence="3" key="1">
    <citation type="submission" date="2016-10" db="EMBL/GenBank/DDBJ databases">
        <authorList>
            <person name="Varghese N."/>
            <person name="Submissions S."/>
        </authorList>
    </citation>
    <scope>NUCLEOTIDE SEQUENCE [LARGE SCALE GENOMIC DNA]</scope>
    <source>
        <strain evidence="3">DSM 19110</strain>
    </source>
</reference>
<keyword evidence="1" id="KW-0732">Signal</keyword>
<proteinExistence type="predicted"/>
<accession>A0A1G9UYU5</accession>
<dbReference type="AlphaFoldDB" id="A0A1G9UYU5"/>
<dbReference type="OrthoDB" id="1454444at2"/>
<evidence type="ECO:0000313" key="3">
    <source>
        <dbReference type="Proteomes" id="UP000183200"/>
    </source>
</evidence>
<keyword evidence="3" id="KW-1185">Reference proteome</keyword>
<name>A0A1G9UYU5_9SPHI</name>
<gene>
    <name evidence="2" type="ORF">SAMN05421820_104331</name>
</gene>
<organism evidence="2 3">
    <name type="scientific">Pedobacter steynii</name>
    <dbReference type="NCBI Taxonomy" id="430522"/>
    <lineage>
        <taxon>Bacteria</taxon>
        <taxon>Pseudomonadati</taxon>
        <taxon>Bacteroidota</taxon>
        <taxon>Sphingobacteriia</taxon>
        <taxon>Sphingobacteriales</taxon>
        <taxon>Sphingobacteriaceae</taxon>
        <taxon>Pedobacter</taxon>
    </lineage>
</organism>
<sequence>MKKMMCFLAILIGISQFSYSQVSGAFALMALDEIDSKVSVQMQSIDNLVTNGIGNGGNMLLSITNKLRKDINETIGNTDKMLRENQLLVFNQVTNLANEFNTAISEHIEGLDLISVRISQTAQDLIFRRTEPNIFQFNTGKFIKDYSKDYTIKITGNNFSRSDKVYISINNKKIEPVERNFQEMIFKIDSADIKDSGENNFYTRASIIFEWRKGLFNKKMITNEPFIIPIIPLNIGVATFFYEQEFPERQYQAPIEYTCESHVGGSGLGGGVRRNSTAFNLLPTNGRFIDPTSISGIRLHRRYGGGYVFNIITEQQIAGRLTSESQDRRFGGGGSATLKFSYKEFEIVYKAKKSVSENNLVTSVNPFVLVMPDPVDNKRPNLNYVSILTFDNRELKVVPNQSNKYFSLSINPSTDDVVLSWKKGS</sequence>
<evidence type="ECO:0000313" key="2">
    <source>
        <dbReference type="EMBL" id="SDM65144.1"/>
    </source>
</evidence>
<dbReference type="RefSeq" id="WP_074607645.1">
    <property type="nucleotide sequence ID" value="NZ_FNGY01000004.1"/>
</dbReference>